<evidence type="ECO:0000313" key="1">
    <source>
        <dbReference type="EMBL" id="MCC9629604.1"/>
    </source>
</evidence>
<protein>
    <submittedName>
        <fullName evidence="1">Uncharacterized protein</fullName>
    </submittedName>
</protein>
<comment type="caution">
    <text evidence="1">The sequence shown here is derived from an EMBL/GenBank/DDBJ whole genome shotgun (WGS) entry which is preliminary data.</text>
</comment>
<evidence type="ECO:0000313" key="2">
    <source>
        <dbReference type="Proteomes" id="UP001139103"/>
    </source>
</evidence>
<name>A0A9X1MMY6_9BACT</name>
<dbReference type="Proteomes" id="UP001139103">
    <property type="component" value="Unassembled WGS sequence"/>
</dbReference>
<proteinExistence type="predicted"/>
<sequence length="73" mass="8414">MVQLDSGPLTVEQWKALPADIKFEGDTMDRLRMGDKKWENERLWQHFVKKVVIPAHQTEVPKVGRDGSILANK</sequence>
<dbReference type="AlphaFoldDB" id="A0A9X1MMY6"/>
<reference evidence="1" key="1">
    <citation type="submission" date="2021-11" db="EMBL/GenBank/DDBJ databases">
        <title>Genome sequence.</title>
        <authorList>
            <person name="Sun Q."/>
        </authorList>
    </citation>
    <scope>NUCLEOTIDE SEQUENCE</scope>
    <source>
        <strain evidence="1">JC732</strain>
    </source>
</reference>
<keyword evidence="2" id="KW-1185">Reference proteome</keyword>
<accession>A0A9X1MMY6</accession>
<organism evidence="1 2">
    <name type="scientific">Blastopirellula sediminis</name>
    <dbReference type="NCBI Taxonomy" id="2894196"/>
    <lineage>
        <taxon>Bacteria</taxon>
        <taxon>Pseudomonadati</taxon>
        <taxon>Planctomycetota</taxon>
        <taxon>Planctomycetia</taxon>
        <taxon>Pirellulales</taxon>
        <taxon>Pirellulaceae</taxon>
        <taxon>Blastopirellula</taxon>
    </lineage>
</organism>
<dbReference type="EMBL" id="JAJKFT010000010">
    <property type="protein sequence ID" value="MCC9629604.1"/>
    <property type="molecule type" value="Genomic_DNA"/>
</dbReference>
<gene>
    <name evidence="1" type="ORF">LOC68_14520</name>
</gene>
<dbReference type="RefSeq" id="WP_230220023.1">
    <property type="nucleotide sequence ID" value="NZ_JAJKFT010000010.1"/>
</dbReference>